<dbReference type="EC" id="4.2.1.11" evidence="3"/>
<feature type="compositionally biased region" description="Low complexity" evidence="9">
    <location>
        <begin position="197"/>
        <end position="212"/>
    </location>
</feature>
<feature type="region of interest" description="Disordered" evidence="9">
    <location>
        <begin position="591"/>
        <end position="620"/>
    </location>
</feature>
<dbReference type="InterPro" id="IPR047500">
    <property type="entry name" value="DD_ENO4"/>
</dbReference>
<dbReference type="SUPFAM" id="SSF51604">
    <property type="entry name" value="Enolase C-terminal domain-like"/>
    <property type="match status" value="1"/>
</dbReference>
<evidence type="ECO:0000256" key="1">
    <source>
        <dbReference type="ARBA" id="ARBA00005031"/>
    </source>
</evidence>
<dbReference type="PANTHER" id="PTHR11902:SF30">
    <property type="entry name" value="ENOLASE 4"/>
    <property type="match status" value="1"/>
</dbReference>
<evidence type="ECO:0000256" key="4">
    <source>
        <dbReference type="ARBA" id="ARBA00023152"/>
    </source>
</evidence>
<organism evidence="12 13">
    <name type="scientific">Crassostrea virginica</name>
    <name type="common">Eastern oyster</name>
    <dbReference type="NCBI Taxonomy" id="6565"/>
    <lineage>
        <taxon>Eukaryota</taxon>
        <taxon>Metazoa</taxon>
        <taxon>Spiralia</taxon>
        <taxon>Lophotrochozoa</taxon>
        <taxon>Mollusca</taxon>
        <taxon>Bivalvia</taxon>
        <taxon>Autobranchia</taxon>
        <taxon>Pteriomorphia</taxon>
        <taxon>Ostreida</taxon>
        <taxon>Ostreoidea</taxon>
        <taxon>Ostreidae</taxon>
        <taxon>Crassostrea</taxon>
    </lineage>
</organism>
<dbReference type="OrthoDB" id="10009078at2759"/>
<dbReference type="GO" id="GO:0000287">
    <property type="term" value="F:magnesium ion binding"/>
    <property type="evidence" value="ECO:0007669"/>
    <property type="project" value="InterPro"/>
</dbReference>
<proteinExistence type="inferred from homology"/>
<keyword evidence="12" id="KW-1185">Reference proteome</keyword>
<dbReference type="PRINTS" id="PR00148">
    <property type="entry name" value="ENOLASE"/>
</dbReference>
<dbReference type="Gene3D" id="3.30.390.10">
    <property type="entry name" value="Enolase-like, N-terminal domain"/>
    <property type="match status" value="1"/>
</dbReference>
<dbReference type="GO" id="GO:0000015">
    <property type="term" value="C:phosphopyruvate hydratase complex"/>
    <property type="evidence" value="ECO:0007669"/>
    <property type="project" value="InterPro"/>
</dbReference>
<comment type="similarity">
    <text evidence="2">Belongs to the enolase family.</text>
</comment>
<evidence type="ECO:0000256" key="8">
    <source>
        <dbReference type="ARBA" id="ARBA00048333"/>
    </source>
</evidence>
<dbReference type="InterPro" id="IPR020811">
    <property type="entry name" value="Enolase_N"/>
</dbReference>
<dbReference type="InterPro" id="IPR020810">
    <property type="entry name" value="Enolase_C"/>
</dbReference>
<feature type="domain" description="Enolase C-terminal TIM barrel" evidence="10">
    <location>
        <begin position="279"/>
        <end position="591"/>
    </location>
</feature>
<keyword evidence="5" id="KW-0456">Lyase</keyword>
<evidence type="ECO:0000313" key="13">
    <source>
        <dbReference type="RefSeq" id="XP_022344148.1"/>
    </source>
</evidence>
<dbReference type="Proteomes" id="UP000694844">
    <property type="component" value="Chromosome 5"/>
</dbReference>
<feature type="compositionally biased region" description="Basic and acidic residues" evidence="9">
    <location>
        <begin position="112"/>
        <end position="126"/>
    </location>
</feature>
<dbReference type="RefSeq" id="XP_022344148.1">
    <property type="nucleotide sequence ID" value="XM_022488440.1"/>
</dbReference>
<dbReference type="Gene3D" id="3.20.20.120">
    <property type="entry name" value="Enolase-like C-terminal domain"/>
    <property type="match status" value="1"/>
</dbReference>
<evidence type="ECO:0000256" key="2">
    <source>
        <dbReference type="ARBA" id="ARBA00009604"/>
    </source>
</evidence>
<dbReference type="Pfam" id="PF00113">
    <property type="entry name" value="Enolase_C"/>
    <property type="match status" value="1"/>
</dbReference>
<feature type="compositionally biased region" description="Basic and acidic residues" evidence="9">
    <location>
        <begin position="609"/>
        <end position="620"/>
    </location>
</feature>
<accession>A0A8B8EX23</accession>
<dbReference type="InterPro" id="IPR029017">
    <property type="entry name" value="Enolase-like_N"/>
</dbReference>
<feature type="compositionally biased region" description="Acidic residues" evidence="9">
    <location>
        <begin position="599"/>
        <end position="608"/>
    </location>
</feature>
<dbReference type="UniPathway" id="UPA00109">
    <property type="reaction ID" value="UER00187"/>
</dbReference>
<evidence type="ECO:0000256" key="7">
    <source>
        <dbReference type="ARBA" id="ARBA00034855"/>
    </source>
</evidence>
<name>A0A8B8EX23_CRAVI</name>
<evidence type="ECO:0000259" key="10">
    <source>
        <dbReference type="SMART" id="SM01192"/>
    </source>
</evidence>
<dbReference type="AlphaFoldDB" id="A0A8B8EX23"/>
<dbReference type="InterPro" id="IPR000941">
    <property type="entry name" value="Enolase"/>
</dbReference>
<dbReference type="InterPro" id="IPR036849">
    <property type="entry name" value="Enolase-like_C_sf"/>
</dbReference>
<sequence>MASASTREAREKYELKQRAVKFYDENGVPKKMEEILNSMFYDNPDDVYGHLANYFAHFAKTPLISQVSSRHGFDSKGQTTVQTDMYCTVRNDKKLSASIVSSSTNSSLPENTKPEDREEEDKSREAAVEAAIALLNGDINTRLQGVDPGLQSDVDNILMKLYNELKAEEDERLAKEAAELAASGGDGGSPVKEEEASISGKKGGKSSAKDGGQTVQNKKKGGKSVTVVVVPDDPKEKLLPGAGSVCVASRAACTAAATVKDIPLYQHIAALRFGETPKDMRLPIPMVTVIQSGRSAPGKLNCVKEFMVVPKPGMPLSESLKYCQKIYNYVTKNFVTKSGMAAQYGNDIGALCPSYDKPEQGLDILQDAITSLELTPGEDFFIALNLAGKEIFDYDPSSAPAKSDFPGQGMHKEKGKYEVMGGQQKVPEDLVEFWVELLGRYPSVIAIIDPMRKQEKEHWMRLCDKISDRCLVIGNHAYPRPGLLLEEELTEEFKTSGIVLKLDQLNTVSDILDCAKKMEEADNQIVLTTCYGETTDTFLADMAVGMNARFFKIGAPVRGERIAQFNRLIQIENQLKLEGRLAYHGENVFPHIAPPPLPEPEEGEEVAQEEEKKEDKNKKK</sequence>
<dbReference type="SMART" id="SM01192">
    <property type="entry name" value="Enolase_C"/>
    <property type="match status" value="1"/>
</dbReference>
<keyword evidence="4" id="KW-0324">Glycolysis</keyword>
<protein>
    <recommendedName>
        <fullName evidence="7">Enolase 4</fullName>
        <ecNumber evidence="3">4.2.1.11</ecNumber>
    </recommendedName>
    <alternativeName>
        <fullName evidence="6">2-phospho-D-glycerate hydro-lyase</fullName>
    </alternativeName>
</protein>
<comment type="catalytic activity">
    <reaction evidence="8">
        <text>(2R)-2-phosphoglycerate = phosphoenolpyruvate + H2O</text>
        <dbReference type="Rhea" id="RHEA:10164"/>
        <dbReference type="ChEBI" id="CHEBI:15377"/>
        <dbReference type="ChEBI" id="CHEBI:58289"/>
        <dbReference type="ChEBI" id="CHEBI:58702"/>
        <dbReference type="EC" id="4.2.1.11"/>
    </reaction>
</comment>
<dbReference type="GeneID" id="111137133"/>
<comment type="pathway">
    <text evidence="1">Carbohydrate degradation; glycolysis; pyruvate from D-glyceraldehyde 3-phosphate: step 4/5.</text>
</comment>
<dbReference type="CDD" id="cd22974">
    <property type="entry name" value="DD_ENO4"/>
    <property type="match status" value="1"/>
</dbReference>
<dbReference type="GO" id="GO:0006096">
    <property type="term" value="P:glycolytic process"/>
    <property type="evidence" value="ECO:0007669"/>
    <property type="project" value="UniProtKB-UniPathway"/>
</dbReference>
<evidence type="ECO:0000256" key="9">
    <source>
        <dbReference type="SAM" id="MobiDB-lite"/>
    </source>
</evidence>
<dbReference type="SMART" id="SM01193">
    <property type="entry name" value="Enolase_N"/>
    <property type="match status" value="1"/>
</dbReference>
<evidence type="ECO:0000313" key="12">
    <source>
        <dbReference type="Proteomes" id="UP000694844"/>
    </source>
</evidence>
<dbReference type="GO" id="GO:0004634">
    <property type="term" value="F:phosphopyruvate hydratase activity"/>
    <property type="evidence" value="ECO:0007669"/>
    <property type="project" value="UniProtKB-EC"/>
</dbReference>
<evidence type="ECO:0000256" key="6">
    <source>
        <dbReference type="ARBA" id="ARBA00031125"/>
    </source>
</evidence>
<evidence type="ECO:0000256" key="3">
    <source>
        <dbReference type="ARBA" id="ARBA00012058"/>
    </source>
</evidence>
<feature type="domain" description="Enolase N-terminal" evidence="11">
    <location>
        <begin position="64"/>
        <end position="268"/>
    </location>
</feature>
<gene>
    <name evidence="13" type="primary">LOC111137133</name>
</gene>
<dbReference type="SUPFAM" id="SSF54826">
    <property type="entry name" value="Enolase N-terminal domain-like"/>
    <property type="match status" value="1"/>
</dbReference>
<feature type="compositionally biased region" description="Low complexity" evidence="9">
    <location>
        <begin position="98"/>
        <end position="107"/>
    </location>
</feature>
<reference evidence="13" key="1">
    <citation type="submission" date="2025-08" db="UniProtKB">
        <authorList>
            <consortium name="RefSeq"/>
        </authorList>
    </citation>
    <scope>IDENTIFICATION</scope>
    <source>
        <tissue evidence="13">Whole sample</tissue>
    </source>
</reference>
<evidence type="ECO:0000256" key="5">
    <source>
        <dbReference type="ARBA" id="ARBA00023239"/>
    </source>
</evidence>
<feature type="region of interest" description="Disordered" evidence="9">
    <location>
        <begin position="179"/>
        <end position="225"/>
    </location>
</feature>
<feature type="region of interest" description="Disordered" evidence="9">
    <location>
        <begin position="98"/>
        <end position="126"/>
    </location>
</feature>
<evidence type="ECO:0000259" key="11">
    <source>
        <dbReference type="SMART" id="SM01193"/>
    </source>
</evidence>
<dbReference type="PANTHER" id="PTHR11902">
    <property type="entry name" value="ENOLASE"/>
    <property type="match status" value="1"/>
</dbReference>
<dbReference type="KEGG" id="cvn:111137133"/>